<organism evidence="8 9">
    <name type="scientific">Exophiala oligosperma</name>
    <dbReference type="NCBI Taxonomy" id="215243"/>
    <lineage>
        <taxon>Eukaryota</taxon>
        <taxon>Fungi</taxon>
        <taxon>Dikarya</taxon>
        <taxon>Ascomycota</taxon>
        <taxon>Pezizomycotina</taxon>
        <taxon>Eurotiomycetes</taxon>
        <taxon>Chaetothyriomycetidae</taxon>
        <taxon>Chaetothyriales</taxon>
        <taxon>Herpotrichiellaceae</taxon>
        <taxon>Exophiala</taxon>
    </lineage>
</organism>
<gene>
    <name evidence="8" type="ORF">PV06_04091</name>
</gene>
<dbReference type="InterPro" id="IPR050121">
    <property type="entry name" value="Cytochrome_P450_monoxygenase"/>
</dbReference>
<dbReference type="PANTHER" id="PTHR24305:SF235">
    <property type="entry name" value="CYTOCHROME P450 MONOOXYGENASE APDB-RELATED"/>
    <property type="match status" value="1"/>
</dbReference>
<dbReference type="GeneID" id="27356165"/>
<protein>
    <submittedName>
        <fullName evidence="8">Uncharacterized protein</fullName>
    </submittedName>
</protein>
<evidence type="ECO:0000256" key="6">
    <source>
        <dbReference type="RuleBase" id="RU000461"/>
    </source>
</evidence>
<keyword evidence="3 6" id="KW-0560">Oxidoreductase</keyword>
<dbReference type="SUPFAM" id="SSF48264">
    <property type="entry name" value="Cytochrome P450"/>
    <property type="match status" value="1"/>
</dbReference>
<dbReference type="PROSITE" id="PS00086">
    <property type="entry name" value="CYTOCHROME_P450"/>
    <property type="match status" value="1"/>
</dbReference>
<dbReference type="Pfam" id="PF00067">
    <property type="entry name" value="p450"/>
    <property type="match status" value="1"/>
</dbReference>
<accession>A0A0D2DRW0</accession>
<evidence type="ECO:0000256" key="7">
    <source>
        <dbReference type="SAM" id="MobiDB-lite"/>
    </source>
</evidence>
<keyword evidence="4 5" id="KW-0408">Iron</keyword>
<evidence type="ECO:0000313" key="9">
    <source>
        <dbReference type="Proteomes" id="UP000053342"/>
    </source>
</evidence>
<dbReference type="CDD" id="cd11060">
    <property type="entry name" value="CYP57A1-like"/>
    <property type="match status" value="1"/>
</dbReference>
<dbReference type="InterPro" id="IPR036396">
    <property type="entry name" value="Cyt_P450_sf"/>
</dbReference>
<comment type="cofactor">
    <cofactor evidence="1 5">
        <name>heme</name>
        <dbReference type="ChEBI" id="CHEBI:30413"/>
    </cofactor>
</comment>
<feature type="region of interest" description="Disordered" evidence="7">
    <location>
        <begin position="270"/>
        <end position="297"/>
    </location>
</feature>
<dbReference type="GO" id="GO:0016705">
    <property type="term" value="F:oxidoreductase activity, acting on paired donors, with incorporation or reduction of molecular oxygen"/>
    <property type="evidence" value="ECO:0007669"/>
    <property type="project" value="InterPro"/>
</dbReference>
<evidence type="ECO:0000256" key="3">
    <source>
        <dbReference type="ARBA" id="ARBA00023002"/>
    </source>
</evidence>
<dbReference type="STRING" id="215243.A0A0D2DRW0"/>
<keyword evidence="5 6" id="KW-0349">Heme</keyword>
<dbReference type="GO" id="GO:0004497">
    <property type="term" value="F:monooxygenase activity"/>
    <property type="evidence" value="ECO:0007669"/>
    <property type="project" value="UniProtKB-KW"/>
</dbReference>
<evidence type="ECO:0000256" key="1">
    <source>
        <dbReference type="ARBA" id="ARBA00001971"/>
    </source>
</evidence>
<dbReference type="InterPro" id="IPR017972">
    <property type="entry name" value="Cyt_P450_CS"/>
</dbReference>
<name>A0A0D2DRW0_9EURO</name>
<feature type="binding site" description="axial binding residue" evidence="5">
    <location>
        <position position="486"/>
    </location>
    <ligand>
        <name>heme</name>
        <dbReference type="ChEBI" id="CHEBI:30413"/>
    </ligand>
    <ligandPart>
        <name>Fe</name>
        <dbReference type="ChEBI" id="CHEBI:18248"/>
    </ligandPart>
</feature>
<evidence type="ECO:0000256" key="4">
    <source>
        <dbReference type="ARBA" id="ARBA00023004"/>
    </source>
</evidence>
<dbReference type="InterPro" id="IPR002401">
    <property type="entry name" value="Cyt_P450_E_grp-I"/>
</dbReference>
<reference evidence="8 9" key="1">
    <citation type="submission" date="2015-01" db="EMBL/GenBank/DDBJ databases">
        <title>The Genome Sequence of Exophiala oligosperma CBS72588.</title>
        <authorList>
            <consortium name="The Broad Institute Genomics Platform"/>
            <person name="Cuomo C."/>
            <person name="de Hoog S."/>
            <person name="Gorbushina A."/>
            <person name="Stielow B."/>
            <person name="Teixiera M."/>
            <person name="Abouelleil A."/>
            <person name="Chapman S.B."/>
            <person name="Priest M."/>
            <person name="Young S.K."/>
            <person name="Wortman J."/>
            <person name="Nusbaum C."/>
            <person name="Birren B."/>
        </authorList>
    </citation>
    <scope>NUCLEOTIDE SEQUENCE [LARGE SCALE GENOMIC DNA]</scope>
    <source>
        <strain evidence="8 9">CBS 72588</strain>
    </source>
</reference>
<dbReference type="GO" id="GO:0020037">
    <property type="term" value="F:heme binding"/>
    <property type="evidence" value="ECO:0007669"/>
    <property type="project" value="InterPro"/>
</dbReference>
<dbReference type="PANTHER" id="PTHR24305">
    <property type="entry name" value="CYTOCHROME P450"/>
    <property type="match status" value="1"/>
</dbReference>
<dbReference type="PRINTS" id="PR00463">
    <property type="entry name" value="EP450I"/>
</dbReference>
<dbReference type="RefSeq" id="XP_016265944.1">
    <property type="nucleotide sequence ID" value="XM_016404939.1"/>
</dbReference>
<dbReference type="AlphaFoldDB" id="A0A0D2DRW0"/>
<dbReference type="InterPro" id="IPR001128">
    <property type="entry name" value="Cyt_P450"/>
</dbReference>
<comment type="similarity">
    <text evidence="6">Belongs to the cytochrome P450 family.</text>
</comment>
<evidence type="ECO:0000313" key="8">
    <source>
        <dbReference type="EMBL" id="KIW45728.1"/>
    </source>
</evidence>
<feature type="compositionally biased region" description="Basic and acidic residues" evidence="7">
    <location>
        <begin position="279"/>
        <end position="291"/>
    </location>
</feature>
<dbReference type="PRINTS" id="PR00385">
    <property type="entry name" value="P450"/>
</dbReference>
<dbReference type="HOGENOM" id="CLU_001570_14_0_1"/>
<keyword evidence="2 5" id="KW-0479">Metal-binding</keyword>
<keyword evidence="6" id="KW-0503">Monooxygenase</keyword>
<dbReference type="GO" id="GO:0005506">
    <property type="term" value="F:iron ion binding"/>
    <property type="evidence" value="ECO:0007669"/>
    <property type="project" value="InterPro"/>
</dbReference>
<dbReference type="Proteomes" id="UP000053342">
    <property type="component" value="Unassembled WGS sequence"/>
</dbReference>
<evidence type="ECO:0000256" key="5">
    <source>
        <dbReference type="PIRSR" id="PIRSR602401-1"/>
    </source>
</evidence>
<dbReference type="VEuPathDB" id="FungiDB:PV06_04091"/>
<dbReference type="Gene3D" id="1.10.630.10">
    <property type="entry name" value="Cytochrome P450"/>
    <property type="match status" value="1"/>
</dbReference>
<sequence length="547" mass="61514">MLVSLALALIPAIVVYTLIKNYFLLTSSIPGPFVARFTDAYRALLVYRRRPHEVHLALHKKHGDLVRLGPNYVSVTGSRTYVPQIYGIGKGLVKSDFYSVFQNVVNGRRAASLVAETDESAHAKSKRLIAHAYSLSTLVEYEGLVERTTVCFLDALEERFATTRGATGDKKSRPSQSLDLARYLQFFAFDVIGELTFSRRLGFIESGTDVDNIMAAIGANFSYFSVLGQMPWLDETLLGKNPIYVKYFRKSVSSPILIFAQRLLKERLEDLDGQDNTGGDDKNRQDPKGKGGESYNRPDFLTRFLKVRKEQMESHDEALSDGQILSYLFMNINAGSDTIASTLRAIFYHLLKNPTSLTELQSELDAAARDKKISVPCPTWVETQENLPFLCAVIKEGLRMNPALSLPLERVVPAEGLTLRHEDNTTTSLPPGTIIGINPWVFQRSTDIFGKDAERWNPTRWLTPEEKSTKSMEHSLLAFGAGKRSCLGKNVALLELHKLIPAMLLKFNMTLTHPDREWKVENAWALNQTDIEVNLSLRNPRRNPEES</sequence>
<evidence type="ECO:0000256" key="2">
    <source>
        <dbReference type="ARBA" id="ARBA00022723"/>
    </source>
</evidence>
<dbReference type="GO" id="GO:0044550">
    <property type="term" value="P:secondary metabolite biosynthetic process"/>
    <property type="evidence" value="ECO:0007669"/>
    <property type="project" value="UniProtKB-ARBA"/>
</dbReference>
<dbReference type="EMBL" id="KN847334">
    <property type="protein sequence ID" value="KIW45728.1"/>
    <property type="molecule type" value="Genomic_DNA"/>
</dbReference>
<keyword evidence="9" id="KW-1185">Reference proteome</keyword>
<proteinExistence type="inferred from homology"/>